<proteinExistence type="predicted"/>
<name>A0A1I6G365_9RHOB</name>
<dbReference type="OrthoDB" id="9804723at2"/>
<dbReference type="Pfam" id="PF00561">
    <property type="entry name" value="Abhydrolase_1"/>
    <property type="match status" value="1"/>
</dbReference>
<protein>
    <submittedName>
        <fullName evidence="2">Haloacetate dehalogenase</fullName>
    </submittedName>
</protein>
<dbReference type="SUPFAM" id="SSF53474">
    <property type="entry name" value="alpha/beta-Hydrolases"/>
    <property type="match status" value="1"/>
</dbReference>
<dbReference type="PRINTS" id="PR00111">
    <property type="entry name" value="ABHYDROLASE"/>
</dbReference>
<keyword evidence="3" id="KW-1185">Reference proteome</keyword>
<evidence type="ECO:0000313" key="2">
    <source>
        <dbReference type="EMBL" id="SFR36619.1"/>
    </source>
</evidence>
<feature type="domain" description="AB hydrolase-1" evidence="1">
    <location>
        <begin position="32"/>
        <end position="223"/>
    </location>
</feature>
<evidence type="ECO:0000259" key="1">
    <source>
        <dbReference type="Pfam" id="PF00561"/>
    </source>
</evidence>
<dbReference type="InterPro" id="IPR029058">
    <property type="entry name" value="AB_hydrolase_fold"/>
</dbReference>
<evidence type="ECO:0000313" key="3">
    <source>
        <dbReference type="Proteomes" id="UP000199658"/>
    </source>
</evidence>
<reference evidence="3" key="1">
    <citation type="submission" date="2016-10" db="EMBL/GenBank/DDBJ databases">
        <authorList>
            <person name="Varghese N."/>
            <person name="Submissions S."/>
        </authorList>
    </citation>
    <scope>NUCLEOTIDE SEQUENCE [LARGE SCALE GENOMIC DNA]</scope>
    <source>
        <strain evidence="3">DSM 26921</strain>
    </source>
</reference>
<dbReference type="EMBL" id="FOYO01000001">
    <property type="protein sequence ID" value="SFR36619.1"/>
    <property type="molecule type" value="Genomic_DNA"/>
</dbReference>
<dbReference type="STRING" id="670154.SAMN04488002_0815"/>
<dbReference type="Gene3D" id="3.40.50.1820">
    <property type="entry name" value="alpha/beta hydrolase"/>
    <property type="match status" value="1"/>
</dbReference>
<gene>
    <name evidence="2" type="ORF">SAMN04488002_0815</name>
</gene>
<dbReference type="AlphaFoldDB" id="A0A1I6G365"/>
<organism evidence="2 3">
    <name type="scientific">Litoreibacter janthinus</name>
    <dbReference type="NCBI Taxonomy" id="670154"/>
    <lineage>
        <taxon>Bacteria</taxon>
        <taxon>Pseudomonadati</taxon>
        <taxon>Pseudomonadota</taxon>
        <taxon>Alphaproteobacteria</taxon>
        <taxon>Rhodobacterales</taxon>
        <taxon>Roseobacteraceae</taxon>
        <taxon>Litoreibacter</taxon>
    </lineage>
</organism>
<dbReference type="InterPro" id="IPR000073">
    <property type="entry name" value="AB_hydrolase_1"/>
</dbReference>
<dbReference type="PANTHER" id="PTHR43329">
    <property type="entry name" value="EPOXIDE HYDROLASE"/>
    <property type="match status" value="1"/>
</dbReference>
<dbReference type="RefSeq" id="WP_090212842.1">
    <property type="nucleotide sequence ID" value="NZ_FOYO01000001.1"/>
</dbReference>
<accession>A0A1I6G365</accession>
<dbReference type="Proteomes" id="UP000199658">
    <property type="component" value="Unassembled WGS sequence"/>
</dbReference>
<sequence>MTSDNSALPGFARHDVVTDGIRLSVHVGGSGPALVLLHGYPQNHMCWLNIAPVLAEHFTCIVPDLRGYGDSDAPFDDCPDHTTYSKRQMALDLVGILDHFGHEKAHVLGHDRGGRVAYRFALDHPDRLNRLGIIEIVPTGDFWNAWCADLALKGYHWTFLAQPHPLPEHMINADPTAYIDHTLRSWTNAKSLDILPAAALESYRAQSRIPERIHAMCADYRSGATFDRKLDEADRIAGKKIAAPLRFLWAEGGFPGQTGDPALIWRNWALDVSDSSCVSGHFVMEENPEAVLDCFGAFFRSD</sequence>